<dbReference type="STRING" id="857087.Metme_3847"/>
<dbReference type="eggNOG" id="ENOG502ZGM6">
    <property type="taxonomic scope" value="Bacteria"/>
</dbReference>
<dbReference type="RefSeq" id="WP_013820418.1">
    <property type="nucleotide sequence ID" value="NC_015572.1"/>
</dbReference>
<gene>
    <name evidence="3" type="ordered locus">Metme_3847</name>
</gene>
<reference key="2">
    <citation type="submission" date="2011-05" db="EMBL/GenBank/DDBJ databases">
        <title>Complete genome sequence of the aerobic marine methanotroph Methylomonas methanica MC09.</title>
        <authorList>
            <person name="Boden R."/>
            <person name="Cunliffe M."/>
            <person name="Scanlan J."/>
            <person name="Moussard H."/>
            <person name="Kits K.D."/>
            <person name="Klotz M."/>
            <person name="Jetten M."/>
            <person name="Vuilleumier S."/>
            <person name="Han J."/>
            <person name="Peters L."/>
            <person name="Mikhailova N."/>
            <person name="Teshima H."/>
            <person name="Tapia R."/>
            <person name="Kyrpides N."/>
            <person name="Ivanova N."/>
            <person name="Pagani I."/>
            <person name="Cheng J.-F."/>
            <person name="Goodwin L."/>
            <person name="Han C."/>
            <person name="Hauser L."/>
            <person name="Land M."/>
            <person name="Lapidus A."/>
            <person name="Lucas S."/>
            <person name="Pitluck S."/>
            <person name="Woyke T."/>
            <person name="Stein L.Y."/>
            <person name="Murrell C."/>
        </authorList>
    </citation>
    <scope>NUCLEOTIDE SEQUENCE</scope>
    <source>
        <strain>MC09</strain>
    </source>
</reference>
<organism evidence="3 4">
    <name type="scientific">Methylomonas methanica (strain DSM 25384 / MC09)</name>
    <dbReference type="NCBI Taxonomy" id="857087"/>
    <lineage>
        <taxon>Bacteria</taxon>
        <taxon>Pseudomonadati</taxon>
        <taxon>Pseudomonadota</taxon>
        <taxon>Gammaproteobacteria</taxon>
        <taxon>Methylococcales</taxon>
        <taxon>Methylococcaceae</taxon>
        <taxon>Methylomonas</taxon>
    </lineage>
</organism>
<dbReference type="Proteomes" id="UP000008888">
    <property type="component" value="Chromosome"/>
</dbReference>
<evidence type="ECO:0000256" key="2">
    <source>
        <dbReference type="SAM" id="SignalP"/>
    </source>
</evidence>
<feature type="chain" id="PRO_5003392768" description="Carboxypeptidase regulatory-like domain-containing protein" evidence="2">
    <location>
        <begin position="24"/>
        <end position="182"/>
    </location>
</feature>
<feature type="region of interest" description="Disordered" evidence="1">
    <location>
        <begin position="162"/>
        <end position="182"/>
    </location>
</feature>
<reference evidence="3 4" key="1">
    <citation type="journal article" date="2011" name="J. Bacteriol.">
        <title>Complete Genome Sequence of the Aerobic Marine Methanotroph Methylomonas methanica MC09.</title>
        <authorList>
            <person name="Boden R."/>
            <person name="Cunliffe M."/>
            <person name="Scanlan J."/>
            <person name="Moussard H."/>
            <person name="Kits K.D."/>
            <person name="Klotz M.G."/>
            <person name="Jetten M.S."/>
            <person name="Vuilleumier S."/>
            <person name="Han J."/>
            <person name="Peters L."/>
            <person name="Mikhailova N."/>
            <person name="Teshima H."/>
            <person name="Tapia R."/>
            <person name="Kyrpides N."/>
            <person name="Ivanova N."/>
            <person name="Pagani I."/>
            <person name="Cheng J.F."/>
            <person name="Goodwin L."/>
            <person name="Han C."/>
            <person name="Hauser L."/>
            <person name="Land M.L."/>
            <person name="Lapidus A."/>
            <person name="Lucas S."/>
            <person name="Pitluck S."/>
            <person name="Woyke T."/>
            <person name="Stein L."/>
            <person name="Murrell J.C."/>
        </authorList>
    </citation>
    <scope>NUCLEOTIDE SEQUENCE [LARGE SCALE GENOMIC DNA]</scope>
    <source>
        <strain evidence="3 4">MC09</strain>
    </source>
</reference>
<proteinExistence type="predicted"/>
<evidence type="ECO:0008006" key="5">
    <source>
        <dbReference type="Google" id="ProtNLM"/>
    </source>
</evidence>
<sequence>MNIVQFNRAIAMVCLFSAGGWLASGCDSKPQPVVSAKPSVAKYEKIKTLEGLITNDDGPVKTGIVKALSESGQVLAQIEVSEGPQYSLEVPAGTVLPILLAYYPSADASDEQRMIAAVVHTGASKFDINPLSTRIAVQAKAMGGYTHKNLVAAAESNGTVPASNKTTAGFRGDPTTQYGGWH</sequence>
<evidence type="ECO:0000256" key="1">
    <source>
        <dbReference type="SAM" id="MobiDB-lite"/>
    </source>
</evidence>
<keyword evidence="4" id="KW-1185">Reference proteome</keyword>
<name>F9ZXP7_METMM</name>
<evidence type="ECO:0000313" key="4">
    <source>
        <dbReference type="Proteomes" id="UP000008888"/>
    </source>
</evidence>
<dbReference type="KEGG" id="mmt:Metme_3847"/>
<dbReference type="EMBL" id="CP002738">
    <property type="protein sequence ID" value="AEG02202.1"/>
    <property type="molecule type" value="Genomic_DNA"/>
</dbReference>
<evidence type="ECO:0000313" key="3">
    <source>
        <dbReference type="EMBL" id="AEG02202.1"/>
    </source>
</evidence>
<protein>
    <recommendedName>
        <fullName evidence="5">Carboxypeptidase regulatory-like domain-containing protein</fullName>
    </recommendedName>
</protein>
<reference evidence="4" key="3">
    <citation type="submission" date="2011-05" db="EMBL/GenBank/DDBJ databases">
        <title>Complete sequence of Methylomonas methanica MC09.</title>
        <authorList>
            <consortium name="US DOE Joint Genome Institute"/>
            <person name="Lucas S."/>
            <person name="Han J."/>
            <person name="Lapidus A."/>
            <person name="Cheng J.-F."/>
            <person name="Goodwin L."/>
            <person name="Pitluck S."/>
            <person name="Peters L."/>
            <person name="Mikhailova N."/>
            <person name="Teshima H."/>
            <person name="Han C."/>
            <person name="Tapia R."/>
            <person name="Land M."/>
            <person name="Hauser L."/>
            <person name="Kyrpides N."/>
            <person name="Ivanova N."/>
            <person name="Pagani I."/>
            <person name="Stein L."/>
            <person name="Woyke T."/>
        </authorList>
    </citation>
    <scope>NUCLEOTIDE SEQUENCE [LARGE SCALE GENOMIC DNA]</scope>
    <source>
        <strain evidence="4">MC09</strain>
    </source>
</reference>
<dbReference type="HOGENOM" id="CLU_1501808_0_0_6"/>
<accession>F9ZXP7</accession>
<dbReference type="AlphaFoldDB" id="F9ZXP7"/>
<feature type="signal peptide" evidence="2">
    <location>
        <begin position="1"/>
        <end position="23"/>
    </location>
</feature>
<keyword evidence="2" id="KW-0732">Signal</keyword>
<dbReference type="OrthoDB" id="5568070at2"/>